<evidence type="ECO:0000256" key="6">
    <source>
        <dbReference type="ARBA" id="ARBA00023277"/>
    </source>
</evidence>
<evidence type="ECO:0000256" key="1">
    <source>
        <dbReference type="ARBA" id="ARBA00004613"/>
    </source>
</evidence>
<dbReference type="SUPFAM" id="SSF53474">
    <property type="entry name" value="alpha/beta-Hydrolases"/>
    <property type="match status" value="1"/>
</dbReference>
<evidence type="ECO:0000313" key="9">
    <source>
        <dbReference type="EMBL" id="SNX28039.1"/>
    </source>
</evidence>
<keyword evidence="4 8" id="KW-0732">Signal</keyword>
<keyword evidence="6" id="KW-0119">Carbohydrate metabolism</keyword>
<dbReference type="PANTHER" id="PTHR38050">
    <property type="match status" value="1"/>
</dbReference>
<keyword evidence="5" id="KW-0378">Hydrolase</keyword>
<comment type="subcellular location">
    <subcellularLocation>
        <location evidence="1">Secreted</location>
    </subcellularLocation>
</comment>
<dbReference type="GO" id="GO:0030600">
    <property type="term" value="F:feruloyl esterase activity"/>
    <property type="evidence" value="ECO:0007669"/>
    <property type="project" value="InterPro"/>
</dbReference>
<name>A0A240DXW6_9BURK</name>
<evidence type="ECO:0000313" key="10">
    <source>
        <dbReference type="Proteomes" id="UP000218069"/>
    </source>
</evidence>
<sequence>MKHLKKLLLALLISISSMCLIACVGSNTSSNGVSGGSVSQACQNPINPSMTPIRLKTESFDRDIWIVGCADQIPENGLPILFGFHGGGGTPVSREGRGFLNYTSLDNLGAIVIAPVGNRSNNGHSWINAFPWMKTNPENDLLLPQAIIQLLKNTPGLPRIDYQSVHATGKSDGSGMTMYWACNMASSGVDLKSIVMVSGAYFGLNSATNVGLNESSICVPKAPIPMLMMHGTADQVMSYNGQHFLNSKAIEFANDYWITKDPTVSPGRSNTYTVKIEAYREYLAKEVNKCSVSTLSSLGTYSNVETWSGCLADFTSITIAGGNHVWTGHIKSGPDSGQTPNMDFNATEELAKFLKFPLYK</sequence>
<feature type="signal peptide" evidence="8">
    <location>
        <begin position="1"/>
        <end position="22"/>
    </location>
</feature>
<keyword evidence="7" id="KW-0624">Polysaccharide degradation</keyword>
<evidence type="ECO:0000256" key="4">
    <source>
        <dbReference type="ARBA" id="ARBA00022729"/>
    </source>
</evidence>
<dbReference type="GO" id="GO:0045493">
    <property type="term" value="P:xylan catabolic process"/>
    <property type="evidence" value="ECO:0007669"/>
    <property type="project" value="UniProtKB-KW"/>
</dbReference>
<dbReference type="OrthoDB" id="9765647at2"/>
<evidence type="ECO:0000256" key="5">
    <source>
        <dbReference type="ARBA" id="ARBA00022801"/>
    </source>
</evidence>
<organism evidence="9 10">
    <name type="scientific">Polynucleobacter meluiroseus</name>
    <dbReference type="NCBI Taxonomy" id="1938814"/>
    <lineage>
        <taxon>Bacteria</taxon>
        <taxon>Pseudomonadati</taxon>
        <taxon>Pseudomonadota</taxon>
        <taxon>Betaproteobacteria</taxon>
        <taxon>Burkholderiales</taxon>
        <taxon>Burkholderiaceae</taxon>
        <taxon>Polynucleobacter</taxon>
    </lineage>
</organism>
<accession>A0A240DXW6</accession>
<proteinExistence type="predicted"/>
<dbReference type="PANTHER" id="PTHR38050:SF2">
    <property type="entry name" value="FERULOYL ESTERASE C-RELATED"/>
    <property type="match status" value="1"/>
</dbReference>
<feature type="chain" id="PRO_5012241264" evidence="8">
    <location>
        <begin position="23"/>
        <end position="360"/>
    </location>
</feature>
<evidence type="ECO:0000256" key="3">
    <source>
        <dbReference type="ARBA" id="ARBA00022651"/>
    </source>
</evidence>
<gene>
    <name evidence="9" type="ORF">SAMN06295945_0359</name>
</gene>
<reference evidence="10" key="1">
    <citation type="submission" date="2017-08" db="EMBL/GenBank/DDBJ databases">
        <authorList>
            <person name="Varghese N."/>
            <person name="Submissions S."/>
        </authorList>
    </citation>
    <scope>NUCLEOTIDE SEQUENCE [LARGE SCALE GENOMIC DNA]</scope>
    <source>
        <strain evidence="10">AP-Melu-1000-B4</strain>
    </source>
</reference>
<protein>
    <submittedName>
        <fullName evidence="9">Poly(3-hydroxybutyrate) depolymerase</fullName>
    </submittedName>
</protein>
<keyword evidence="3" id="KW-0858">Xylan degradation</keyword>
<dbReference type="GO" id="GO:0005576">
    <property type="term" value="C:extracellular region"/>
    <property type="evidence" value="ECO:0007669"/>
    <property type="project" value="UniProtKB-SubCell"/>
</dbReference>
<dbReference type="EMBL" id="OANS01000001">
    <property type="protein sequence ID" value="SNX28039.1"/>
    <property type="molecule type" value="Genomic_DNA"/>
</dbReference>
<keyword evidence="10" id="KW-1185">Reference proteome</keyword>
<dbReference type="Gene3D" id="3.40.50.1820">
    <property type="entry name" value="alpha/beta hydrolase"/>
    <property type="match status" value="1"/>
</dbReference>
<dbReference type="InterPro" id="IPR029058">
    <property type="entry name" value="AB_hydrolase_fold"/>
</dbReference>
<evidence type="ECO:0000256" key="2">
    <source>
        <dbReference type="ARBA" id="ARBA00022525"/>
    </source>
</evidence>
<evidence type="ECO:0000256" key="8">
    <source>
        <dbReference type="SAM" id="SignalP"/>
    </source>
</evidence>
<dbReference type="AlphaFoldDB" id="A0A240DXW6"/>
<dbReference type="RefSeq" id="WP_096672130.1">
    <property type="nucleotide sequence ID" value="NZ_OANS01000001.1"/>
</dbReference>
<keyword evidence="2" id="KW-0964">Secreted</keyword>
<dbReference type="InterPro" id="IPR043595">
    <property type="entry name" value="FaeB/C/D"/>
</dbReference>
<dbReference type="Proteomes" id="UP000218069">
    <property type="component" value="Unassembled WGS sequence"/>
</dbReference>
<evidence type="ECO:0000256" key="7">
    <source>
        <dbReference type="ARBA" id="ARBA00023326"/>
    </source>
</evidence>